<dbReference type="InterPro" id="IPR043596">
    <property type="entry name" value="CFAP53/TCHP"/>
</dbReference>
<keyword evidence="5 7" id="KW-0175">Coiled coil</keyword>
<feature type="region of interest" description="Disordered" evidence="8">
    <location>
        <begin position="539"/>
        <end position="558"/>
    </location>
</feature>
<feature type="coiled-coil region" evidence="7">
    <location>
        <begin position="226"/>
        <end position="386"/>
    </location>
</feature>
<evidence type="ECO:0000256" key="6">
    <source>
        <dbReference type="ARBA" id="ARBA00023212"/>
    </source>
</evidence>
<gene>
    <name evidence="10" type="ORF">ACEWY4_011633</name>
</gene>
<dbReference type="PANTHER" id="PTHR31183:SF2">
    <property type="entry name" value="TRICHOPLEIN KERATIN FILAMENT-BINDING PROTEIN"/>
    <property type="match status" value="1"/>
</dbReference>
<feature type="compositionally biased region" description="Basic and acidic residues" evidence="8">
    <location>
        <begin position="503"/>
        <end position="521"/>
    </location>
</feature>
<proteinExistence type="inferred from homology"/>
<keyword evidence="11" id="KW-1185">Reference proteome</keyword>
<dbReference type="Proteomes" id="UP001591681">
    <property type="component" value="Unassembled WGS sequence"/>
</dbReference>
<sequence length="558" mass="68489">MIIVVLILGETGSRVLKAFCCFSARGQLSLLFKSKTRCWALNDFHRSKRVTNLLLVKGTMALPTLASYWPSRVRTLERQMVRRRDQEARLRQQWELHSKYFQDHGTRTSKQAHWSSRQSYEQSMSAFHRDRVQEEKRQSLEQRRGRLRAMLQEERDMLEEELRQMVPERSALTRQLVEKTESLRTAREERRRKLAQELLREHWKANNPELRKVESALHKDHVVGQWQVQREEKKQCEEKAQEEQKRFENEYERARREALERMKEAEEKRKEEEKRRAEDLRQQMEELKLREEEAKRLKKEQEALFAQHWEVERLEEERRRAEEERKKANLGRFLSRQYRLELKRRAQQVQEELESDRRILAALVEAEQQERTLESARRERAVADAAWMKSVLEEQLQLEKQREAEFELLYSEEAQRMWEKREAEWAREKRAREKLMKEVLWERQQQLEQKMQENQEAQEEARRRREELTKQLEQEQRSRRQQREEQEGQRTTRMQEINAQVEAQRRERWEEERRREREEEEERAALRLEEAQLQVETQRLAQQGYQDRIRGRPRSAWT</sequence>
<dbReference type="GO" id="GO:0005813">
    <property type="term" value="C:centrosome"/>
    <property type="evidence" value="ECO:0007669"/>
    <property type="project" value="UniProtKB-SubCell"/>
</dbReference>
<evidence type="ECO:0000313" key="11">
    <source>
        <dbReference type="Proteomes" id="UP001591681"/>
    </source>
</evidence>
<evidence type="ECO:0000256" key="7">
    <source>
        <dbReference type="SAM" id="Coils"/>
    </source>
</evidence>
<evidence type="ECO:0000256" key="8">
    <source>
        <dbReference type="SAM" id="MobiDB-lite"/>
    </source>
</evidence>
<evidence type="ECO:0000256" key="2">
    <source>
        <dbReference type="ARBA" id="ARBA00010777"/>
    </source>
</evidence>
<dbReference type="Pfam" id="PF13868">
    <property type="entry name" value="TPH"/>
    <property type="match status" value="1"/>
</dbReference>
<reference evidence="10 11" key="1">
    <citation type="submission" date="2024-09" db="EMBL/GenBank/DDBJ databases">
        <title>A chromosome-level genome assembly of Gray's grenadier anchovy, Coilia grayii.</title>
        <authorList>
            <person name="Fu Z."/>
        </authorList>
    </citation>
    <scope>NUCLEOTIDE SEQUENCE [LARGE SCALE GENOMIC DNA]</scope>
    <source>
        <strain evidence="10">G4</strain>
        <tissue evidence="10">Muscle</tissue>
    </source>
</reference>
<evidence type="ECO:0000259" key="9">
    <source>
        <dbReference type="Pfam" id="PF13868"/>
    </source>
</evidence>
<feature type="compositionally biased region" description="Basic and acidic residues" evidence="8">
    <location>
        <begin position="459"/>
        <end position="490"/>
    </location>
</feature>
<name>A0ABD1JYA9_9TELE</name>
<evidence type="ECO:0000256" key="5">
    <source>
        <dbReference type="ARBA" id="ARBA00023054"/>
    </source>
</evidence>
<evidence type="ECO:0000256" key="3">
    <source>
        <dbReference type="ARBA" id="ARBA00017328"/>
    </source>
</evidence>
<feature type="domain" description="Trichohyalin-plectin-homology" evidence="9">
    <location>
        <begin position="204"/>
        <end position="543"/>
    </location>
</feature>
<accession>A0ABD1JYA9</accession>
<dbReference type="PANTHER" id="PTHR31183">
    <property type="entry name" value="TRICHOPLEIN KERATIN FILAMENT-BINDING PROTEIN FAMILY MEMBER"/>
    <property type="match status" value="1"/>
</dbReference>
<evidence type="ECO:0000313" key="10">
    <source>
        <dbReference type="EMBL" id="KAL2091835.1"/>
    </source>
</evidence>
<dbReference type="AlphaFoldDB" id="A0ABD1JYA9"/>
<dbReference type="InterPro" id="IPR043597">
    <property type="entry name" value="TPH_dom"/>
</dbReference>
<comment type="similarity">
    <text evidence="2">Belongs to the TCHP family.</text>
</comment>
<keyword evidence="6" id="KW-0206">Cytoskeleton</keyword>
<feature type="region of interest" description="Disordered" evidence="8">
    <location>
        <begin position="449"/>
        <end position="521"/>
    </location>
</feature>
<comment type="subcellular location">
    <subcellularLocation>
        <location evidence="1">Cytoplasm</location>
        <location evidence="1">Cytoskeleton</location>
        <location evidence="1">Microtubule organizing center</location>
        <location evidence="1">Centrosome</location>
    </subcellularLocation>
</comment>
<feature type="compositionally biased region" description="Low complexity" evidence="8">
    <location>
        <begin position="491"/>
        <end position="502"/>
    </location>
</feature>
<dbReference type="EMBL" id="JBHFQA010000010">
    <property type="protein sequence ID" value="KAL2091835.1"/>
    <property type="molecule type" value="Genomic_DNA"/>
</dbReference>
<evidence type="ECO:0000256" key="4">
    <source>
        <dbReference type="ARBA" id="ARBA00022490"/>
    </source>
</evidence>
<protein>
    <recommendedName>
        <fullName evidence="3">Trichoplein keratin filament-binding protein</fullName>
    </recommendedName>
</protein>
<keyword evidence="4" id="KW-0963">Cytoplasm</keyword>
<evidence type="ECO:0000256" key="1">
    <source>
        <dbReference type="ARBA" id="ARBA00004300"/>
    </source>
</evidence>
<organism evidence="10 11">
    <name type="scientific">Coilia grayii</name>
    <name type="common">Gray's grenadier anchovy</name>
    <dbReference type="NCBI Taxonomy" id="363190"/>
    <lineage>
        <taxon>Eukaryota</taxon>
        <taxon>Metazoa</taxon>
        <taxon>Chordata</taxon>
        <taxon>Craniata</taxon>
        <taxon>Vertebrata</taxon>
        <taxon>Euteleostomi</taxon>
        <taxon>Actinopterygii</taxon>
        <taxon>Neopterygii</taxon>
        <taxon>Teleostei</taxon>
        <taxon>Clupei</taxon>
        <taxon>Clupeiformes</taxon>
        <taxon>Clupeoidei</taxon>
        <taxon>Engraulidae</taxon>
        <taxon>Coilinae</taxon>
        <taxon>Coilia</taxon>
    </lineage>
</organism>
<feature type="coiled-coil region" evidence="7">
    <location>
        <begin position="137"/>
        <end position="189"/>
    </location>
</feature>
<comment type="caution">
    <text evidence="10">The sequence shown here is derived from an EMBL/GenBank/DDBJ whole genome shotgun (WGS) entry which is preliminary data.</text>
</comment>